<keyword evidence="4" id="KW-0676">Redox-active center</keyword>
<sequence>MKVINIAALFALLISPITVFCQSGDFIIKGKVGAASAGKFIKLYYEQDTIKIIDSVRIANGAFELRGTVSAPTLGKLSLEGEDTGDRIDLFLSKGTIRVQANDSLCHAKIRGTALADSHEKLARTLRPVDKKFVDGLNTFQNMPEGEAKKAYLKELLAGLDEYTHFKRETIHQFVIQNPTSYVALYHLDKTAQGRLANYETTFPFYDKLSPELKATVLGKQLGERLLRAKGEFTGKEYIDFVSTTPDGAKLSLKDVLAKNKYTLVDFWASWCGPCRKENPHVVKAYDAFKDKGFTVLSISLDEDPDRWKAAIAEDGMPWHHVSSLKGWKEPVAILYGVRAIPQNLLIDDQGTIVATNLRGETLFNKVKELLHH</sequence>
<protein>
    <submittedName>
        <fullName evidence="6">Redoxin domain-containing protein</fullName>
    </submittedName>
</protein>
<dbReference type="InterPro" id="IPR000866">
    <property type="entry name" value="AhpC/TSA"/>
</dbReference>
<evidence type="ECO:0000313" key="6">
    <source>
        <dbReference type="EMBL" id="MFC3199738.1"/>
    </source>
</evidence>
<dbReference type="PROSITE" id="PS51352">
    <property type="entry name" value="THIOREDOXIN_2"/>
    <property type="match status" value="1"/>
</dbReference>
<evidence type="ECO:0000256" key="2">
    <source>
        <dbReference type="ARBA" id="ARBA00022748"/>
    </source>
</evidence>
<feature type="domain" description="Thioredoxin" evidence="5">
    <location>
        <begin position="232"/>
        <end position="373"/>
    </location>
</feature>
<comment type="caution">
    <text evidence="6">The sequence shown here is derived from an EMBL/GenBank/DDBJ whole genome shotgun (WGS) entry which is preliminary data.</text>
</comment>
<keyword evidence="3" id="KW-1015">Disulfide bond</keyword>
<dbReference type="InterPro" id="IPR013766">
    <property type="entry name" value="Thioredoxin_domain"/>
</dbReference>
<dbReference type="EMBL" id="JBHRTA010000060">
    <property type="protein sequence ID" value="MFC3199738.1"/>
    <property type="molecule type" value="Genomic_DNA"/>
</dbReference>
<dbReference type="Proteomes" id="UP001595526">
    <property type="component" value="Unassembled WGS sequence"/>
</dbReference>
<dbReference type="Pfam" id="PF14289">
    <property type="entry name" value="DUF4369"/>
    <property type="match status" value="1"/>
</dbReference>
<accession>A0ABV7JS65</accession>
<proteinExistence type="predicted"/>
<dbReference type="RefSeq" id="WP_379025651.1">
    <property type="nucleotide sequence ID" value="NZ_JBHRTA010000060.1"/>
</dbReference>
<keyword evidence="2" id="KW-0201">Cytochrome c-type biogenesis</keyword>
<evidence type="ECO:0000256" key="3">
    <source>
        <dbReference type="ARBA" id="ARBA00023157"/>
    </source>
</evidence>
<dbReference type="PANTHER" id="PTHR42852">
    <property type="entry name" value="THIOL:DISULFIDE INTERCHANGE PROTEIN DSBE"/>
    <property type="match status" value="1"/>
</dbReference>
<dbReference type="InterPro" id="IPR050553">
    <property type="entry name" value="Thioredoxin_ResA/DsbE_sf"/>
</dbReference>
<dbReference type="InterPro" id="IPR025380">
    <property type="entry name" value="DUF4369"/>
</dbReference>
<dbReference type="InterPro" id="IPR017937">
    <property type="entry name" value="Thioredoxin_CS"/>
</dbReference>
<gene>
    <name evidence="6" type="ORF">ACFOET_19120</name>
</gene>
<evidence type="ECO:0000313" key="7">
    <source>
        <dbReference type="Proteomes" id="UP001595526"/>
    </source>
</evidence>
<organism evidence="6 7">
    <name type="scientific">Parapedobacter deserti</name>
    <dbReference type="NCBI Taxonomy" id="1912957"/>
    <lineage>
        <taxon>Bacteria</taxon>
        <taxon>Pseudomonadati</taxon>
        <taxon>Bacteroidota</taxon>
        <taxon>Sphingobacteriia</taxon>
        <taxon>Sphingobacteriales</taxon>
        <taxon>Sphingobacteriaceae</taxon>
        <taxon>Parapedobacter</taxon>
    </lineage>
</organism>
<dbReference type="CDD" id="cd02966">
    <property type="entry name" value="TlpA_like_family"/>
    <property type="match status" value="1"/>
</dbReference>
<dbReference type="Gene3D" id="3.40.30.10">
    <property type="entry name" value="Glutaredoxin"/>
    <property type="match status" value="1"/>
</dbReference>
<dbReference type="InterPro" id="IPR036249">
    <property type="entry name" value="Thioredoxin-like_sf"/>
</dbReference>
<comment type="subcellular location">
    <subcellularLocation>
        <location evidence="1">Cell envelope</location>
    </subcellularLocation>
</comment>
<dbReference type="PROSITE" id="PS00194">
    <property type="entry name" value="THIOREDOXIN_1"/>
    <property type="match status" value="1"/>
</dbReference>
<evidence type="ECO:0000259" key="5">
    <source>
        <dbReference type="PROSITE" id="PS51352"/>
    </source>
</evidence>
<dbReference type="PANTHER" id="PTHR42852:SF6">
    <property type="entry name" value="THIOL:DISULFIDE INTERCHANGE PROTEIN DSBE"/>
    <property type="match status" value="1"/>
</dbReference>
<name>A0ABV7JS65_9SPHI</name>
<evidence type="ECO:0000256" key="4">
    <source>
        <dbReference type="ARBA" id="ARBA00023284"/>
    </source>
</evidence>
<evidence type="ECO:0000256" key="1">
    <source>
        <dbReference type="ARBA" id="ARBA00004196"/>
    </source>
</evidence>
<reference evidence="7" key="1">
    <citation type="journal article" date="2019" name="Int. J. Syst. Evol. Microbiol.">
        <title>The Global Catalogue of Microorganisms (GCM) 10K type strain sequencing project: providing services to taxonomists for standard genome sequencing and annotation.</title>
        <authorList>
            <consortium name="The Broad Institute Genomics Platform"/>
            <consortium name="The Broad Institute Genome Sequencing Center for Infectious Disease"/>
            <person name="Wu L."/>
            <person name="Ma J."/>
        </authorList>
    </citation>
    <scope>NUCLEOTIDE SEQUENCE [LARGE SCALE GENOMIC DNA]</scope>
    <source>
        <strain evidence="7">KCTC 52416</strain>
    </source>
</reference>
<keyword evidence="7" id="KW-1185">Reference proteome</keyword>
<dbReference type="SUPFAM" id="SSF52833">
    <property type="entry name" value="Thioredoxin-like"/>
    <property type="match status" value="1"/>
</dbReference>
<dbReference type="Pfam" id="PF00578">
    <property type="entry name" value="AhpC-TSA"/>
    <property type="match status" value="1"/>
</dbReference>